<feature type="transmembrane region" description="Helical" evidence="13">
    <location>
        <begin position="332"/>
        <end position="350"/>
    </location>
</feature>
<name>A0A381R1U3_9ZZZZ</name>
<dbReference type="InterPro" id="IPR001734">
    <property type="entry name" value="Na/solute_symporter"/>
</dbReference>
<dbReference type="GO" id="GO:0005886">
    <property type="term" value="C:plasma membrane"/>
    <property type="evidence" value="ECO:0007669"/>
    <property type="project" value="UniProtKB-SubCell"/>
</dbReference>
<evidence type="ECO:0000256" key="10">
    <source>
        <dbReference type="ARBA" id="ARBA00023136"/>
    </source>
</evidence>
<comment type="catalytic activity">
    <reaction evidence="12">
        <text>L-proline(in) + Na(+)(in) = L-proline(out) + Na(+)(out)</text>
        <dbReference type="Rhea" id="RHEA:28967"/>
        <dbReference type="ChEBI" id="CHEBI:29101"/>
        <dbReference type="ChEBI" id="CHEBI:60039"/>
    </reaction>
</comment>
<dbReference type="PANTHER" id="PTHR48086">
    <property type="entry name" value="SODIUM/PROLINE SYMPORTER-RELATED"/>
    <property type="match status" value="1"/>
</dbReference>
<evidence type="ECO:0000313" key="14">
    <source>
        <dbReference type="EMBL" id="SUZ84818.1"/>
    </source>
</evidence>
<evidence type="ECO:0000256" key="2">
    <source>
        <dbReference type="ARBA" id="ARBA00006434"/>
    </source>
</evidence>
<proteinExistence type="inferred from homology"/>
<dbReference type="InterPro" id="IPR011851">
    <property type="entry name" value="Na/Pro_symporter"/>
</dbReference>
<feature type="transmembrane region" description="Helical" evidence="13">
    <location>
        <begin position="73"/>
        <end position="91"/>
    </location>
</feature>
<evidence type="ECO:0000256" key="6">
    <source>
        <dbReference type="ARBA" id="ARBA00022847"/>
    </source>
</evidence>
<reference evidence="14" key="1">
    <citation type="submission" date="2018-05" db="EMBL/GenBank/DDBJ databases">
        <authorList>
            <person name="Lanie J.A."/>
            <person name="Ng W.-L."/>
            <person name="Kazmierczak K.M."/>
            <person name="Andrzejewski T.M."/>
            <person name="Davidsen T.M."/>
            <person name="Wayne K.J."/>
            <person name="Tettelin H."/>
            <person name="Glass J.I."/>
            <person name="Rusch D."/>
            <person name="Podicherti R."/>
            <person name="Tsui H.-C.T."/>
            <person name="Winkler M.E."/>
        </authorList>
    </citation>
    <scope>NUCLEOTIDE SEQUENCE</scope>
</reference>
<dbReference type="AlphaFoldDB" id="A0A381R1U3"/>
<keyword evidence="7 13" id="KW-1133">Transmembrane helix</keyword>
<dbReference type="NCBIfam" id="TIGR00813">
    <property type="entry name" value="sss"/>
    <property type="match status" value="1"/>
</dbReference>
<protein>
    <recommendedName>
        <fullName evidence="15">Sodium/proline symporter</fullName>
    </recommendedName>
</protein>
<keyword evidence="9" id="KW-0406">Ion transport</keyword>
<feature type="transmembrane region" description="Helical" evidence="13">
    <location>
        <begin position="416"/>
        <end position="436"/>
    </location>
</feature>
<feature type="transmembrane region" description="Helical" evidence="13">
    <location>
        <begin position="277"/>
        <end position="301"/>
    </location>
</feature>
<feature type="transmembrane region" description="Helical" evidence="13">
    <location>
        <begin position="237"/>
        <end position="256"/>
    </location>
</feature>
<gene>
    <name evidence="14" type="ORF">METZ01_LOCUS37672</name>
</gene>
<dbReference type="GO" id="GO:0005298">
    <property type="term" value="F:proline:sodium symporter activity"/>
    <property type="evidence" value="ECO:0007669"/>
    <property type="project" value="InterPro"/>
</dbReference>
<feature type="transmembrane region" description="Helical" evidence="13">
    <location>
        <begin position="188"/>
        <end position="205"/>
    </location>
</feature>
<dbReference type="PANTHER" id="PTHR48086:SF3">
    <property type="entry name" value="SODIUM_PROLINE SYMPORTER"/>
    <property type="match status" value="1"/>
</dbReference>
<keyword evidence="3" id="KW-0813">Transport</keyword>
<feature type="transmembrane region" description="Helical" evidence="13">
    <location>
        <begin position="159"/>
        <end position="181"/>
    </location>
</feature>
<dbReference type="GO" id="GO:0031402">
    <property type="term" value="F:sodium ion binding"/>
    <property type="evidence" value="ECO:0007669"/>
    <property type="project" value="InterPro"/>
</dbReference>
<keyword evidence="11" id="KW-0739">Sodium transport</keyword>
<evidence type="ECO:0000256" key="9">
    <source>
        <dbReference type="ARBA" id="ARBA00023065"/>
    </source>
</evidence>
<dbReference type="Pfam" id="PF00474">
    <property type="entry name" value="SSF"/>
    <property type="match status" value="1"/>
</dbReference>
<feature type="transmembrane region" description="Helical" evidence="13">
    <location>
        <begin position="6"/>
        <end position="25"/>
    </location>
</feature>
<dbReference type="EMBL" id="UINC01001608">
    <property type="protein sequence ID" value="SUZ84818.1"/>
    <property type="molecule type" value="Genomic_DNA"/>
</dbReference>
<organism evidence="14">
    <name type="scientific">marine metagenome</name>
    <dbReference type="NCBI Taxonomy" id="408172"/>
    <lineage>
        <taxon>unclassified sequences</taxon>
        <taxon>metagenomes</taxon>
        <taxon>ecological metagenomes</taxon>
    </lineage>
</organism>
<evidence type="ECO:0008006" key="15">
    <source>
        <dbReference type="Google" id="ProtNLM"/>
    </source>
</evidence>
<feature type="transmembrane region" description="Helical" evidence="13">
    <location>
        <begin position="473"/>
        <end position="491"/>
    </location>
</feature>
<keyword evidence="10 13" id="KW-0472">Membrane</keyword>
<evidence type="ECO:0000256" key="1">
    <source>
        <dbReference type="ARBA" id="ARBA00004651"/>
    </source>
</evidence>
<evidence type="ECO:0000256" key="11">
    <source>
        <dbReference type="ARBA" id="ARBA00023201"/>
    </source>
</evidence>
<feature type="transmembrane region" description="Helical" evidence="13">
    <location>
        <begin position="443"/>
        <end position="461"/>
    </location>
</feature>
<keyword evidence="5 13" id="KW-0812">Transmembrane</keyword>
<sequence length="497" mass="54078">MDLIGIIFVLYLLLLLGVGVWTYRFNKTQEDYLLAGRKLGPWVTAFSERASGESAWLLLALPGAAIAVGLGEAWTVIGIILGITASWFLIAQKLREETEKYNALTIPEYLHRRFNDPSNVIRLFSAIIIAFFFMFYVSAQFHASGKVLSSLFDLSPVNGITIGAAVIIIYTLMGGFFAVAWTDLLQGILMIGTLVILPIAGFIELQESGISLSASLENADQLLGKNNSSYFMGESGVAALMVALGGLSWGLGYLGQPHLVIRYMAIRDSREVRQARTVAILWALPGITGAFLIGLVALQYFGVDHFYQVMADGELKMVTDVEQAMPLLATELLPPILAGLFISGAVAAMMSTADSQLLVSTSAVTEDFVHQFLGIKLSDKSLVTLSRVTIILLGLIAFGIAMLSEIQDKKIFSVVSYAWSGLGSTFGPVLVLTLWWKKITRQGVIAGLLTGFVTTIAWANIPGLQSLMTERLTSFIFAFFAVVVVSMNTQLNRKNED</sequence>
<keyword evidence="8" id="KW-0915">Sodium</keyword>
<evidence type="ECO:0000256" key="12">
    <source>
        <dbReference type="ARBA" id="ARBA00033708"/>
    </source>
</evidence>
<evidence type="ECO:0000256" key="8">
    <source>
        <dbReference type="ARBA" id="ARBA00023053"/>
    </source>
</evidence>
<dbReference type="CDD" id="cd11475">
    <property type="entry name" value="SLC5sbd_PutP"/>
    <property type="match status" value="1"/>
</dbReference>
<evidence type="ECO:0000256" key="13">
    <source>
        <dbReference type="SAM" id="Phobius"/>
    </source>
</evidence>
<evidence type="ECO:0000256" key="7">
    <source>
        <dbReference type="ARBA" id="ARBA00022989"/>
    </source>
</evidence>
<evidence type="ECO:0000256" key="4">
    <source>
        <dbReference type="ARBA" id="ARBA00022475"/>
    </source>
</evidence>
<comment type="similarity">
    <text evidence="2">Belongs to the sodium:solute symporter (SSF) (TC 2.A.21) family.</text>
</comment>
<dbReference type="InterPro" id="IPR050277">
    <property type="entry name" value="Sodium:Solute_Symporter"/>
</dbReference>
<feature type="transmembrane region" description="Helical" evidence="13">
    <location>
        <begin position="120"/>
        <end position="139"/>
    </location>
</feature>
<dbReference type="PROSITE" id="PS50283">
    <property type="entry name" value="NA_SOLUT_SYMP_3"/>
    <property type="match status" value="1"/>
</dbReference>
<keyword evidence="4" id="KW-1003">Cell membrane</keyword>
<dbReference type="Gene3D" id="1.20.1730.10">
    <property type="entry name" value="Sodium/glucose cotransporter"/>
    <property type="match status" value="1"/>
</dbReference>
<dbReference type="GO" id="GO:0015824">
    <property type="term" value="P:proline transport"/>
    <property type="evidence" value="ECO:0007669"/>
    <property type="project" value="InterPro"/>
</dbReference>
<evidence type="ECO:0000256" key="3">
    <source>
        <dbReference type="ARBA" id="ARBA00022448"/>
    </source>
</evidence>
<evidence type="ECO:0000256" key="5">
    <source>
        <dbReference type="ARBA" id="ARBA00022692"/>
    </source>
</evidence>
<keyword evidence="6" id="KW-0769">Symport</keyword>
<accession>A0A381R1U3</accession>
<dbReference type="InterPro" id="IPR038377">
    <property type="entry name" value="Na/Glc_symporter_sf"/>
</dbReference>
<feature type="transmembrane region" description="Helical" evidence="13">
    <location>
        <begin position="385"/>
        <end position="404"/>
    </location>
</feature>
<comment type="subcellular location">
    <subcellularLocation>
        <location evidence="1">Cell membrane</location>
        <topology evidence="1">Multi-pass membrane protein</topology>
    </subcellularLocation>
</comment>